<dbReference type="EMBL" id="QJTC01000008">
    <property type="protein sequence ID" value="PYE78327.1"/>
    <property type="molecule type" value="Genomic_DNA"/>
</dbReference>
<comment type="subunit">
    <text evidence="5">Interacts with FtsZ.</text>
</comment>
<keyword evidence="3 5" id="KW-0717">Septation</keyword>
<comment type="caution">
    <text evidence="6">The sequence shown here is derived from an EMBL/GenBank/DDBJ whole genome shotgun (WGS) entry which is preliminary data.</text>
</comment>
<dbReference type="PANTHER" id="PTHR39455:SF1">
    <property type="entry name" value="CELL DIVISION PROTEIN ZAPD"/>
    <property type="match status" value="1"/>
</dbReference>
<dbReference type="Gene3D" id="1.10.3900.10">
    <property type="entry name" value="YacF-like"/>
    <property type="match status" value="1"/>
</dbReference>
<reference evidence="6 7" key="1">
    <citation type="submission" date="2018-06" db="EMBL/GenBank/DDBJ databases">
        <title>Genomic Encyclopedia of Type Strains, Phase III (KMG-III): the genomes of soil and plant-associated and newly described type strains.</title>
        <authorList>
            <person name="Whitman W."/>
        </authorList>
    </citation>
    <scope>NUCLEOTIDE SEQUENCE [LARGE SCALE GENOMIC DNA]</scope>
    <source>
        <strain evidence="6 7">CECT 7646</strain>
    </source>
</reference>
<organism evidence="6 7">
    <name type="scientific">Xylophilus ampelinus</name>
    <dbReference type="NCBI Taxonomy" id="54067"/>
    <lineage>
        <taxon>Bacteria</taxon>
        <taxon>Pseudomonadati</taxon>
        <taxon>Pseudomonadota</taxon>
        <taxon>Betaproteobacteria</taxon>
        <taxon>Burkholderiales</taxon>
        <taxon>Xylophilus</taxon>
    </lineage>
</organism>
<evidence type="ECO:0000256" key="2">
    <source>
        <dbReference type="ARBA" id="ARBA00022618"/>
    </source>
</evidence>
<dbReference type="Pfam" id="PF07072">
    <property type="entry name" value="ZapD"/>
    <property type="match status" value="1"/>
</dbReference>
<comment type="function">
    <text evidence="5">Cell division factor that enhances FtsZ-ring assembly. Directly interacts with FtsZ and promotes bundling of FtsZ protofilaments, with a reduction in FtsZ GTPase activity.</text>
</comment>
<evidence type="ECO:0000256" key="3">
    <source>
        <dbReference type="ARBA" id="ARBA00023210"/>
    </source>
</evidence>
<evidence type="ECO:0000256" key="4">
    <source>
        <dbReference type="ARBA" id="ARBA00023306"/>
    </source>
</evidence>
<dbReference type="Gene3D" id="2.60.440.10">
    <property type="entry name" value="YacF-like domains"/>
    <property type="match status" value="1"/>
</dbReference>
<dbReference type="GO" id="GO:0043093">
    <property type="term" value="P:FtsZ-dependent cytokinesis"/>
    <property type="evidence" value="ECO:0007669"/>
    <property type="project" value="UniProtKB-UniRule"/>
</dbReference>
<dbReference type="HAMAP" id="MF_01092">
    <property type="entry name" value="ZapD"/>
    <property type="match status" value="1"/>
</dbReference>
<proteinExistence type="inferred from homology"/>
<dbReference type="InterPro" id="IPR036268">
    <property type="entry name" value="ZapD_sf"/>
</dbReference>
<dbReference type="InterPro" id="IPR009777">
    <property type="entry name" value="ZapD"/>
</dbReference>
<keyword evidence="1 5" id="KW-0963">Cytoplasm</keyword>
<dbReference type="InterPro" id="IPR027462">
    <property type="entry name" value="ZapD_C"/>
</dbReference>
<dbReference type="GO" id="GO:0005737">
    <property type="term" value="C:cytoplasm"/>
    <property type="evidence" value="ECO:0007669"/>
    <property type="project" value="UniProtKB-SubCell"/>
</dbReference>
<comment type="subcellular location">
    <subcellularLocation>
        <location evidence="5">Cytoplasm</location>
    </subcellularLocation>
    <text evidence="5">Localizes to mid-cell in an FtsZ-dependent manner.</text>
</comment>
<keyword evidence="7" id="KW-1185">Reference proteome</keyword>
<accession>A0A318SHH3</accession>
<dbReference type="NCBIfam" id="NF003656">
    <property type="entry name" value="PRK05287.1-4"/>
    <property type="match status" value="1"/>
</dbReference>
<evidence type="ECO:0000256" key="1">
    <source>
        <dbReference type="ARBA" id="ARBA00022490"/>
    </source>
</evidence>
<dbReference type="GO" id="GO:0000917">
    <property type="term" value="P:division septum assembly"/>
    <property type="evidence" value="ECO:0007669"/>
    <property type="project" value="UniProtKB-KW"/>
</dbReference>
<dbReference type="Proteomes" id="UP000247540">
    <property type="component" value="Unassembled WGS sequence"/>
</dbReference>
<gene>
    <name evidence="5" type="primary">zapD</name>
    <name evidence="6" type="ORF">DFQ15_108117</name>
</gene>
<keyword evidence="2 5" id="KW-0132">Cell division</keyword>
<evidence type="ECO:0000313" key="7">
    <source>
        <dbReference type="Proteomes" id="UP000247540"/>
    </source>
</evidence>
<evidence type="ECO:0000256" key="5">
    <source>
        <dbReference type="HAMAP-Rule" id="MF_01092"/>
    </source>
</evidence>
<sequence length="255" mass="28530">MMAAVILYEYPFNERIRTYLRLEQLFRRLGELVPREHPLDHHFALASIFEIMDVSARADLKSDVLKDLVKQKHQLDAYRGNPSIAEGVLDGVIAQIDRCFEALNQQTGKAGMALTENDFLMSIRSRIGIPGGTCGFDLPAYYAWQHRSGAERSAEVGQWASTLAPLAESVYLLLKLLRDSGLPQKVMSQHSQFQQTLPQGRSFQLLRLRLDPALGLVPEISGNRLMVSVRLMRHAADGRLHAADTDAGFELTLCA</sequence>
<dbReference type="PANTHER" id="PTHR39455">
    <property type="entry name" value="CELL DIVISION PROTEIN ZAPD"/>
    <property type="match status" value="1"/>
</dbReference>
<evidence type="ECO:0000313" key="6">
    <source>
        <dbReference type="EMBL" id="PYE78327.1"/>
    </source>
</evidence>
<dbReference type="GO" id="GO:0032153">
    <property type="term" value="C:cell division site"/>
    <property type="evidence" value="ECO:0007669"/>
    <property type="project" value="TreeGrafter"/>
</dbReference>
<comment type="similarity">
    <text evidence="5">Belongs to the ZapD family.</text>
</comment>
<keyword evidence="4 5" id="KW-0131">Cell cycle</keyword>
<dbReference type="AlphaFoldDB" id="A0A318SHH3"/>
<protein>
    <recommendedName>
        <fullName evidence="5">Cell division protein ZapD</fullName>
    </recommendedName>
    <alternativeName>
        <fullName evidence="5">Z ring-associated protein D</fullName>
    </alternativeName>
</protein>
<dbReference type="SUPFAM" id="SSF160950">
    <property type="entry name" value="YacF-like"/>
    <property type="match status" value="1"/>
</dbReference>
<name>A0A318SHH3_9BURK</name>